<dbReference type="PANTHER" id="PTHR42779">
    <property type="entry name" value="PROTEIN YNJB"/>
    <property type="match status" value="1"/>
</dbReference>
<feature type="chain" id="PRO_5026267740" evidence="1">
    <location>
        <begin position="22"/>
        <end position="381"/>
    </location>
</feature>
<dbReference type="InterPro" id="IPR027020">
    <property type="entry name" value="YnjB"/>
</dbReference>
<accession>A0A6G7CN80</accession>
<evidence type="ECO:0000313" key="2">
    <source>
        <dbReference type="EMBL" id="QIH43555.1"/>
    </source>
</evidence>
<protein>
    <submittedName>
        <fullName evidence="2">ABC transporter substrate-binding protein</fullName>
    </submittedName>
</protein>
<dbReference type="AlphaFoldDB" id="A0A6G7CN80"/>
<keyword evidence="1" id="KW-0732">Signal</keyword>
<dbReference type="EMBL" id="CP049332">
    <property type="protein sequence ID" value="QIH43555.1"/>
    <property type="molecule type" value="Genomic_DNA"/>
</dbReference>
<dbReference type="Gene3D" id="3.40.190.10">
    <property type="entry name" value="Periplasmic binding protein-like II"/>
    <property type="match status" value="2"/>
</dbReference>
<dbReference type="InterPro" id="IPR006059">
    <property type="entry name" value="SBP"/>
</dbReference>
<dbReference type="RefSeq" id="WP_165313136.1">
    <property type="nucleotide sequence ID" value="NZ_CP049332.1"/>
</dbReference>
<dbReference type="SUPFAM" id="SSF53850">
    <property type="entry name" value="Periplasmic binding protein-like II"/>
    <property type="match status" value="1"/>
</dbReference>
<dbReference type="KEGG" id="vzi:G5S32_16300"/>
<name>A0A6G7CN80_9VIBR</name>
<dbReference type="Proteomes" id="UP000503003">
    <property type="component" value="Chromosome 2"/>
</dbReference>
<organism evidence="2 3">
    <name type="scientific">Vibrio ziniensis</name>
    <dbReference type="NCBI Taxonomy" id="2711221"/>
    <lineage>
        <taxon>Bacteria</taxon>
        <taxon>Pseudomonadati</taxon>
        <taxon>Pseudomonadota</taxon>
        <taxon>Gammaproteobacteria</taxon>
        <taxon>Vibrionales</taxon>
        <taxon>Vibrionaceae</taxon>
        <taxon>Vibrio</taxon>
    </lineage>
</organism>
<reference evidence="2 3" key="1">
    <citation type="submission" date="2020-02" db="EMBL/GenBank/DDBJ databases">
        <title>A complete genome of a marine bacterium Vibrio sp. ZWAL4003 isolated from the mangrove sediment with the ability to degrade polysaccharides.</title>
        <authorList>
            <person name="Wu J."/>
            <person name="Qu W."/>
            <person name="Zeng R."/>
        </authorList>
    </citation>
    <scope>NUCLEOTIDE SEQUENCE [LARGE SCALE GENOMIC DNA]</scope>
    <source>
        <strain evidence="2 3">ZWAL4003</strain>
    </source>
</reference>
<evidence type="ECO:0000313" key="3">
    <source>
        <dbReference type="Proteomes" id="UP000503003"/>
    </source>
</evidence>
<dbReference type="Pfam" id="PF13416">
    <property type="entry name" value="SBP_bac_8"/>
    <property type="match status" value="1"/>
</dbReference>
<dbReference type="PANTHER" id="PTHR42779:SF1">
    <property type="entry name" value="PROTEIN YNJB"/>
    <property type="match status" value="1"/>
</dbReference>
<dbReference type="NCBIfam" id="NF008633">
    <property type="entry name" value="PRK11622.1"/>
    <property type="match status" value="1"/>
</dbReference>
<gene>
    <name evidence="2" type="ORF">G5S32_16300</name>
</gene>
<sequence length="381" mass="42223">MKKLLSTLGIIASLFATSAFAEDWKAVEQKANGATVYFHAWGGSQEINRYIQWAANELKTRYNVTLKHVKVSDISETTTRLLAEKAANKNSGGSVDMVWINGENFKSMKDNGLLYGPFVQQLPSWQYVDRTLPVDKDFSVPTEGLEAPWGVGQLVFIYNKAKLNNPPKSFQEMLSYAKAFPNRLTYPKPPEFHGTSFLKALLIELTNNDPSLMKPVDDASFALVTQPLWNYLDEFHPVSWRGGKQFPSGTSETIQLLDDGQIDLAITFNPNAVYSAQASGNLADTTNAYAFDSGALSNIHFLAIPWNANASAGAQVAINFLLSPQAQSRKGELTVWGDPSVLSNQYLTGSAKNTKQFKSVAEPHPSWQVALEKEWLKRYGN</sequence>
<feature type="signal peptide" evidence="1">
    <location>
        <begin position="1"/>
        <end position="21"/>
    </location>
</feature>
<evidence type="ECO:0000256" key="1">
    <source>
        <dbReference type="SAM" id="SignalP"/>
    </source>
</evidence>
<keyword evidence="3" id="KW-1185">Reference proteome</keyword>
<dbReference type="PIRSF" id="PIRSF029172">
    <property type="entry name" value="UCP029172_ABC_sbc_YnjB"/>
    <property type="match status" value="1"/>
</dbReference>
<proteinExistence type="predicted"/>